<dbReference type="AlphaFoldDB" id="I4EQM2"/>
<keyword evidence="3" id="KW-1185">Reference proteome</keyword>
<accession>I4EQM2</accession>
<dbReference type="PANTHER" id="PTHR43316">
    <property type="entry name" value="HYDROLASE, HALOACID DELAHOGENASE-RELATED"/>
    <property type="match status" value="1"/>
</dbReference>
<dbReference type="PATRIC" id="fig|477641.3.peg.210"/>
<keyword evidence="1 2" id="KW-0378">Hydrolase</keyword>
<dbReference type="STRING" id="477641.MODMU_0222"/>
<proteinExistence type="predicted"/>
<dbReference type="HOGENOM" id="CLU_1179232_0_0_11"/>
<sequence length="227" mass="23942">MALVTFDLFSALIDSRTGGSAAFAGLAAAHGWDAGGADLYDDWDARNKASQKDLPHDDAAPWVSFAEHSRRALAATYAARGLEGDAAADVEVLLGSLPDWPLWPDVEAGLAAVGRSHRVGVLSNVDDELFGRTRAAALVAPDAVLTSERLRAYKPHPELYLRAREAGAQVHVPASARDTRGALEAGLAVVRVRRPGHRVDPAGPQPEHEVDDLAQLPAVLARVSAGA</sequence>
<dbReference type="GO" id="GO:0018784">
    <property type="term" value="F:(S)-2-haloacid dehalogenase activity"/>
    <property type="evidence" value="ECO:0007669"/>
    <property type="project" value="UniProtKB-EC"/>
</dbReference>
<reference evidence="2 3" key="1">
    <citation type="journal article" date="2012" name="J. Bacteriol.">
        <title>Genome Sequence of Radiation-Resistant Modestobacter marinus Strain BC501, a Representative Actinobacterium That Thrives on Calcareous Stone Surfaces.</title>
        <authorList>
            <person name="Normand P."/>
            <person name="Gury J."/>
            <person name="Pujic P."/>
            <person name="Chouaia B."/>
            <person name="Crotti E."/>
            <person name="Brusetti L."/>
            <person name="Daffonchio D."/>
            <person name="Vacherie B."/>
            <person name="Barbe V."/>
            <person name="Medigue C."/>
            <person name="Calteau A."/>
            <person name="Ghodhbane-Gtari F."/>
            <person name="Essoussi I."/>
            <person name="Nouioui I."/>
            <person name="Abbassi-Ghozzi I."/>
            <person name="Gtari M."/>
        </authorList>
    </citation>
    <scope>NUCLEOTIDE SEQUENCE [LARGE SCALE GENOMIC DNA]</scope>
    <source>
        <strain evidence="3">BC 501</strain>
    </source>
</reference>
<dbReference type="InterPro" id="IPR023214">
    <property type="entry name" value="HAD_sf"/>
</dbReference>
<evidence type="ECO:0000256" key="1">
    <source>
        <dbReference type="ARBA" id="ARBA00022801"/>
    </source>
</evidence>
<dbReference type="eggNOG" id="COG1011">
    <property type="taxonomic scope" value="Bacteria"/>
</dbReference>
<dbReference type="InterPro" id="IPR051540">
    <property type="entry name" value="S-2-haloacid_dehalogenase"/>
</dbReference>
<protein>
    <submittedName>
        <fullName evidence="2">Haloacid dehalogenase, type II</fullName>
        <ecNumber evidence="2">3.8.1.2</ecNumber>
    </submittedName>
</protein>
<gene>
    <name evidence="2" type="ordered locus">MODMU_0222</name>
</gene>
<organism evidence="2 3">
    <name type="scientific">Modestobacter italicus (strain DSM 44449 / CECT 9708 / BC 501)</name>
    <dbReference type="NCBI Taxonomy" id="2732864"/>
    <lineage>
        <taxon>Bacteria</taxon>
        <taxon>Bacillati</taxon>
        <taxon>Actinomycetota</taxon>
        <taxon>Actinomycetes</taxon>
        <taxon>Geodermatophilales</taxon>
        <taxon>Geodermatophilaceae</taxon>
        <taxon>Modestobacter</taxon>
    </lineage>
</organism>
<evidence type="ECO:0000313" key="2">
    <source>
        <dbReference type="EMBL" id="CCH85685.1"/>
    </source>
</evidence>
<dbReference type="KEGG" id="mmar:MODMU_0222"/>
<dbReference type="EMBL" id="FO203431">
    <property type="protein sequence ID" value="CCH85685.1"/>
    <property type="molecule type" value="Genomic_DNA"/>
</dbReference>
<dbReference type="InterPro" id="IPR036412">
    <property type="entry name" value="HAD-like_sf"/>
</dbReference>
<dbReference type="OMA" id="HICASPH"/>
<dbReference type="SUPFAM" id="SSF56784">
    <property type="entry name" value="HAD-like"/>
    <property type="match status" value="1"/>
</dbReference>
<dbReference type="EC" id="3.8.1.2" evidence="2"/>
<dbReference type="Gene3D" id="1.10.150.750">
    <property type="match status" value="1"/>
</dbReference>
<dbReference type="Proteomes" id="UP000006461">
    <property type="component" value="Chromosome"/>
</dbReference>
<name>I4EQM2_MODI5</name>
<dbReference type="PANTHER" id="PTHR43316:SF9">
    <property type="entry name" value="ACID DEHALOGENASE, PUTATIVE (AFU_ORTHOLOGUE AFUA_6G14460)-RELATED"/>
    <property type="match status" value="1"/>
</dbReference>
<dbReference type="OrthoDB" id="3774052at2"/>
<dbReference type="Gene3D" id="3.40.50.1000">
    <property type="entry name" value="HAD superfamily/HAD-like"/>
    <property type="match status" value="1"/>
</dbReference>
<evidence type="ECO:0000313" key="3">
    <source>
        <dbReference type="Proteomes" id="UP000006461"/>
    </source>
</evidence>